<dbReference type="EMBL" id="HBEK01003140">
    <property type="protein sequence ID" value="CAD8391758.1"/>
    <property type="molecule type" value="Transcribed_RNA"/>
</dbReference>
<dbReference type="AlphaFoldDB" id="A0A6T6KFD1"/>
<name>A0A6T6KFD1_9RHOD</name>
<organism evidence="1">
    <name type="scientific">Rhodosorus marinus</name>
    <dbReference type="NCBI Taxonomy" id="101924"/>
    <lineage>
        <taxon>Eukaryota</taxon>
        <taxon>Rhodophyta</taxon>
        <taxon>Stylonematophyceae</taxon>
        <taxon>Stylonematales</taxon>
        <taxon>Stylonemataceae</taxon>
        <taxon>Rhodosorus</taxon>
    </lineage>
</organism>
<dbReference type="EMBL" id="HBEK01003141">
    <property type="protein sequence ID" value="CAD8391759.1"/>
    <property type="molecule type" value="Transcribed_RNA"/>
</dbReference>
<reference evidence="1" key="1">
    <citation type="submission" date="2021-01" db="EMBL/GenBank/DDBJ databases">
        <authorList>
            <person name="Corre E."/>
            <person name="Pelletier E."/>
            <person name="Niang G."/>
            <person name="Scheremetjew M."/>
            <person name="Finn R."/>
            <person name="Kale V."/>
            <person name="Holt S."/>
            <person name="Cochrane G."/>
            <person name="Meng A."/>
            <person name="Brown T."/>
            <person name="Cohen L."/>
        </authorList>
    </citation>
    <scope>NUCLEOTIDE SEQUENCE</scope>
    <source>
        <strain evidence="1">UTEX LB 2760</strain>
    </source>
</reference>
<evidence type="ECO:0000313" key="2">
    <source>
        <dbReference type="EMBL" id="CAD8391759.1"/>
    </source>
</evidence>
<accession>A0A6T6KFD1</accession>
<protein>
    <submittedName>
        <fullName evidence="1">Uncharacterized protein</fullName>
    </submittedName>
</protein>
<gene>
    <name evidence="1" type="ORF">RMAR0315_LOCUS1733</name>
    <name evidence="2" type="ORF">RMAR0315_LOCUS1734</name>
</gene>
<proteinExistence type="predicted"/>
<evidence type="ECO:0000313" key="1">
    <source>
        <dbReference type="EMBL" id="CAD8391758.1"/>
    </source>
</evidence>
<sequence length="213" mass="23546">MIGFLHVFSNPVGQGPGGCYGTRTVRTVRMRVSPRGSVSRRDVLLLGLGALPLTLNQPAGAAMYDYSVKGSAFTKVEGDPKKLETWLPQIEAGYDTLVNLESNWGDATKDYDGDIVRRALGTVGVKSPLFNVKKAFEGAWNSKKLADVDIDELEELQDLTDSILNQISSVDFQLYSVNFTELNPTKQRLVEQGKDALDKLLADYKRYLELIKA</sequence>